<dbReference type="GO" id="GO:0005886">
    <property type="term" value="C:plasma membrane"/>
    <property type="evidence" value="ECO:0007669"/>
    <property type="project" value="TreeGrafter"/>
</dbReference>
<keyword evidence="2" id="KW-0547">Nucleotide-binding</keyword>
<dbReference type="PANTHER" id="PTHR24220:SF648">
    <property type="entry name" value="ABC TRANSPORTER ATP-BINDING PROTEIN YTRE"/>
    <property type="match status" value="1"/>
</dbReference>
<feature type="domain" description="ABC transporter" evidence="5">
    <location>
        <begin position="6"/>
        <end position="244"/>
    </location>
</feature>
<evidence type="ECO:0000256" key="1">
    <source>
        <dbReference type="ARBA" id="ARBA00022448"/>
    </source>
</evidence>
<dbReference type="InterPro" id="IPR027417">
    <property type="entry name" value="P-loop_NTPase"/>
</dbReference>
<dbReference type="InterPro" id="IPR017911">
    <property type="entry name" value="MacB-like_ATP-bd"/>
</dbReference>
<feature type="region of interest" description="Disordered" evidence="4">
    <location>
        <begin position="221"/>
        <end position="244"/>
    </location>
</feature>
<dbReference type="Pfam" id="PF00005">
    <property type="entry name" value="ABC_tran"/>
    <property type="match status" value="1"/>
</dbReference>
<evidence type="ECO:0000256" key="3">
    <source>
        <dbReference type="ARBA" id="ARBA00022840"/>
    </source>
</evidence>
<keyword evidence="3 6" id="KW-0067">ATP-binding</keyword>
<dbReference type="GO" id="GO:0016887">
    <property type="term" value="F:ATP hydrolysis activity"/>
    <property type="evidence" value="ECO:0007669"/>
    <property type="project" value="InterPro"/>
</dbReference>
<evidence type="ECO:0000313" key="6">
    <source>
        <dbReference type="EMBL" id="NEM92495.1"/>
    </source>
</evidence>
<evidence type="ECO:0000256" key="2">
    <source>
        <dbReference type="ARBA" id="ARBA00022741"/>
    </source>
</evidence>
<dbReference type="GO" id="GO:0022857">
    <property type="term" value="F:transmembrane transporter activity"/>
    <property type="evidence" value="ECO:0007669"/>
    <property type="project" value="TreeGrafter"/>
</dbReference>
<dbReference type="AlphaFoldDB" id="A0A7C9TSY5"/>
<dbReference type="CDD" id="cd03255">
    <property type="entry name" value="ABC_MJ0796_LolCDE_FtsE"/>
    <property type="match status" value="1"/>
</dbReference>
<keyword evidence="1" id="KW-0813">Transport</keyword>
<organism evidence="6 7">
    <name type="scientific">Galbitalea soli</name>
    <dbReference type="NCBI Taxonomy" id="1268042"/>
    <lineage>
        <taxon>Bacteria</taxon>
        <taxon>Bacillati</taxon>
        <taxon>Actinomycetota</taxon>
        <taxon>Actinomycetes</taxon>
        <taxon>Micrococcales</taxon>
        <taxon>Microbacteriaceae</taxon>
        <taxon>Galbitalea</taxon>
    </lineage>
</organism>
<dbReference type="InterPro" id="IPR017871">
    <property type="entry name" value="ABC_transporter-like_CS"/>
</dbReference>
<proteinExistence type="predicted"/>
<dbReference type="SUPFAM" id="SSF52540">
    <property type="entry name" value="P-loop containing nucleoside triphosphate hydrolases"/>
    <property type="match status" value="1"/>
</dbReference>
<evidence type="ECO:0000256" key="4">
    <source>
        <dbReference type="SAM" id="MobiDB-lite"/>
    </source>
</evidence>
<dbReference type="InterPro" id="IPR015854">
    <property type="entry name" value="ABC_transpr_LolD-like"/>
</dbReference>
<dbReference type="PROSITE" id="PS00211">
    <property type="entry name" value="ABC_TRANSPORTER_1"/>
    <property type="match status" value="1"/>
</dbReference>
<dbReference type="PROSITE" id="PS50893">
    <property type="entry name" value="ABC_TRANSPORTER_2"/>
    <property type="match status" value="1"/>
</dbReference>
<name>A0A7C9TSY5_9MICO</name>
<dbReference type="GO" id="GO:0005524">
    <property type="term" value="F:ATP binding"/>
    <property type="evidence" value="ECO:0007669"/>
    <property type="project" value="UniProtKB-KW"/>
</dbReference>
<dbReference type="InterPro" id="IPR003439">
    <property type="entry name" value="ABC_transporter-like_ATP-bd"/>
</dbReference>
<sequence>MAEPVIQLRGVGKAVPGLPHLLSDVSLSVERGSSVAIMGRSGSGKSTMLSVLGLLDPDFAGEYLLNGQRVDRLSSRACDRLRGTEIGFVFQRFALFAHLSALENVMVPLRHRGGSTERAMRHRAHAALDSVDMGHAARRRPRHLSGGEQQRVAIARALINDPALILADEPTGSLDADTGRTIVSLLLGRVAEQGAALVVVTHEHDVAAEMDDLLRLTRGTLAPGSEVPAPAADHRPPALAEAGA</sequence>
<dbReference type="EMBL" id="JAAGWZ010000005">
    <property type="protein sequence ID" value="NEM92495.1"/>
    <property type="molecule type" value="Genomic_DNA"/>
</dbReference>
<accession>A0A7C9TSY5</accession>
<dbReference type="Proteomes" id="UP000479756">
    <property type="component" value="Unassembled WGS sequence"/>
</dbReference>
<evidence type="ECO:0000259" key="5">
    <source>
        <dbReference type="PROSITE" id="PS50893"/>
    </source>
</evidence>
<dbReference type="SMART" id="SM00382">
    <property type="entry name" value="AAA"/>
    <property type="match status" value="1"/>
</dbReference>
<evidence type="ECO:0000313" key="7">
    <source>
        <dbReference type="Proteomes" id="UP000479756"/>
    </source>
</evidence>
<dbReference type="RefSeq" id="WP_163474550.1">
    <property type="nucleotide sequence ID" value="NZ_JAAGWZ010000005.1"/>
</dbReference>
<keyword evidence="7" id="KW-1185">Reference proteome</keyword>
<gene>
    <name evidence="6" type="ORF">G3T37_14170</name>
</gene>
<protein>
    <submittedName>
        <fullName evidence="6">ABC transporter ATP-binding protein</fullName>
    </submittedName>
</protein>
<dbReference type="Gene3D" id="3.40.50.300">
    <property type="entry name" value="P-loop containing nucleotide triphosphate hydrolases"/>
    <property type="match status" value="1"/>
</dbReference>
<dbReference type="PANTHER" id="PTHR24220">
    <property type="entry name" value="IMPORT ATP-BINDING PROTEIN"/>
    <property type="match status" value="1"/>
</dbReference>
<reference evidence="6 7" key="1">
    <citation type="journal article" date="2014" name="Int. J. Syst. Evol. Microbiol.">
        <title>Description of Galbitalea soli gen. nov., sp. nov., and Frondihabitans sucicola sp. nov.</title>
        <authorList>
            <person name="Kim S.J."/>
            <person name="Lim J.M."/>
            <person name="Ahn J.H."/>
            <person name="Weon H.Y."/>
            <person name="Hamada M."/>
            <person name="Suzuki K."/>
            <person name="Ahn T.Y."/>
            <person name="Kwon S.W."/>
        </authorList>
    </citation>
    <scope>NUCLEOTIDE SEQUENCE [LARGE SCALE GENOMIC DNA]</scope>
    <source>
        <strain evidence="6 7">NBRC 108727</strain>
    </source>
</reference>
<comment type="caution">
    <text evidence="6">The sequence shown here is derived from an EMBL/GenBank/DDBJ whole genome shotgun (WGS) entry which is preliminary data.</text>
</comment>
<dbReference type="InterPro" id="IPR003593">
    <property type="entry name" value="AAA+_ATPase"/>
</dbReference>